<protein>
    <submittedName>
        <fullName evidence="1">Uncharacterized protein</fullName>
    </submittedName>
</protein>
<comment type="caution">
    <text evidence="1">The sequence shown here is derived from an EMBL/GenBank/DDBJ whole genome shotgun (WGS) entry which is preliminary data.</text>
</comment>
<dbReference type="AlphaFoldDB" id="A0A8J2PGI9"/>
<name>A0A8J2PGI9_9HEXA</name>
<sequence length="78" mass="8744">RTSVSGLRTTMSSSVTRPGNLPNILVLSSDPRNRGEITELLKSVVAIDRYAIYDMDWDEVDAGRGVHPSKDFLQRRLL</sequence>
<proteinExistence type="predicted"/>
<evidence type="ECO:0000313" key="1">
    <source>
        <dbReference type="EMBL" id="CAG7786130.1"/>
    </source>
</evidence>
<accession>A0A8J2PGI9</accession>
<feature type="non-terminal residue" evidence="1">
    <location>
        <position position="1"/>
    </location>
</feature>
<dbReference type="Proteomes" id="UP000708208">
    <property type="component" value="Unassembled WGS sequence"/>
</dbReference>
<reference evidence="1" key="1">
    <citation type="submission" date="2021-06" db="EMBL/GenBank/DDBJ databases">
        <authorList>
            <person name="Hodson N. C."/>
            <person name="Mongue J. A."/>
            <person name="Jaron S. K."/>
        </authorList>
    </citation>
    <scope>NUCLEOTIDE SEQUENCE</scope>
</reference>
<organism evidence="1 2">
    <name type="scientific">Allacma fusca</name>
    <dbReference type="NCBI Taxonomy" id="39272"/>
    <lineage>
        <taxon>Eukaryota</taxon>
        <taxon>Metazoa</taxon>
        <taxon>Ecdysozoa</taxon>
        <taxon>Arthropoda</taxon>
        <taxon>Hexapoda</taxon>
        <taxon>Collembola</taxon>
        <taxon>Symphypleona</taxon>
        <taxon>Sminthuridae</taxon>
        <taxon>Allacma</taxon>
    </lineage>
</organism>
<keyword evidence="2" id="KW-1185">Reference proteome</keyword>
<evidence type="ECO:0000313" key="2">
    <source>
        <dbReference type="Proteomes" id="UP000708208"/>
    </source>
</evidence>
<gene>
    <name evidence="1" type="ORF">AFUS01_LOCUS24712</name>
</gene>
<dbReference type="EMBL" id="CAJVCH010311022">
    <property type="protein sequence ID" value="CAG7786130.1"/>
    <property type="molecule type" value="Genomic_DNA"/>
</dbReference>